<dbReference type="NCBIfam" id="NF045467">
    <property type="entry name" value="Opp4A"/>
    <property type="match status" value="1"/>
</dbReference>
<evidence type="ECO:0000256" key="3">
    <source>
        <dbReference type="ARBA" id="ARBA00022729"/>
    </source>
</evidence>
<dbReference type="PROSITE" id="PS51257">
    <property type="entry name" value="PROKAR_LIPOPROTEIN"/>
    <property type="match status" value="1"/>
</dbReference>
<dbReference type="SUPFAM" id="SSF53850">
    <property type="entry name" value="Periplasmic binding protein-like II"/>
    <property type="match status" value="1"/>
</dbReference>
<feature type="region of interest" description="Disordered" evidence="4">
    <location>
        <begin position="26"/>
        <end position="52"/>
    </location>
</feature>
<protein>
    <submittedName>
        <fullName evidence="7">Peptide/nickel transport system substrate-binding protein</fullName>
    </submittedName>
</protein>
<dbReference type="PANTHER" id="PTHR30290">
    <property type="entry name" value="PERIPLASMIC BINDING COMPONENT OF ABC TRANSPORTER"/>
    <property type="match status" value="1"/>
</dbReference>
<dbReference type="Gene3D" id="3.40.190.10">
    <property type="entry name" value="Periplasmic binding protein-like II"/>
    <property type="match status" value="1"/>
</dbReference>
<dbReference type="PIRSF" id="PIRSF002741">
    <property type="entry name" value="MppA"/>
    <property type="match status" value="1"/>
</dbReference>
<sequence>MKKSLLLLLAMLLSISMLVVACGGGDNDDADDNQGESEGEENGEQAEGDVPQGGVVTYGFGQPFAGVLDWAHYAGQDDSLALKIFNGDALVKNGDDLMAEPNLATWTVSEDKYTITFKLEEGVMWHNGVELTTEDVAFAWEVIADPDYTGPRWSNVNIIDGAEEYKNGEADEISGINIVDDYTIEVTFRSTEYKTGEEVPPLPNAIDQLWTYPMPKEHLKDVPVKDFEDADEVRRNPVGLGPYKVTNIVPGEQIEFEAFEDYWKGAPNLDGVVYKIVDGSMAGDLLVNGEIDIYELPPSQVVNLQDDERIKFQEKEGLNYSYIGFKLGHWDGEKNVMDNPKFADKNVRHAIAHAINRQGILDSFSEGYGTVINAPESVISWAYPDESSLTQYDYDPEKAKQLLDDAGYVDSNGDGWRDTPEGEEFTINFMAMEGTDIAEPRATYIVQNLQDVGLNARLQDGQLFDFNLFYDLVEEDDPDIDLFMGAWGLSADPDPTGLWKEDDLWNFPRWVNEESEKLIKEGLSVEAFDLEYRRDVYQQWHQLVNEELPIIPLSSPVRVYGIAADVHGVTGDVSDALTDPHLWYRDN</sequence>
<evidence type="ECO:0000256" key="5">
    <source>
        <dbReference type="SAM" id="SignalP"/>
    </source>
</evidence>
<reference evidence="8" key="1">
    <citation type="submission" date="2016-10" db="EMBL/GenBank/DDBJ databases">
        <authorList>
            <person name="Varghese N."/>
            <person name="Submissions S."/>
        </authorList>
    </citation>
    <scope>NUCLEOTIDE SEQUENCE [LARGE SCALE GENOMIC DNA]</scope>
    <source>
        <strain evidence="8">SP</strain>
    </source>
</reference>
<evidence type="ECO:0000259" key="6">
    <source>
        <dbReference type="Pfam" id="PF00496"/>
    </source>
</evidence>
<dbReference type="STRING" id="1503961.SAMN05421736_12927"/>
<feature type="compositionally biased region" description="Acidic residues" evidence="4">
    <location>
        <begin position="26"/>
        <end position="47"/>
    </location>
</feature>
<proteinExistence type="inferred from homology"/>
<keyword evidence="3 5" id="KW-0732">Signal</keyword>
<dbReference type="GO" id="GO:0043190">
    <property type="term" value="C:ATP-binding cassette (ABC) transporter complex"/>
    <property type="evidence" value="ECO:0007669"/>
    <property type="project" value="InterPro"/>
</dbReference>
<dbReference type="InterPro" id="IPR039424">
    <property type="entry name" value="SBP_5"/>
</dbReference>
<dbReference type="Gene3D" id="3.90.76.10">
    <property type="entry name" value="Dipeptide-binding Protein, Domain 1"/>
    <property type="match status" value="1"/>
</dbReference>
<dbReference type="GO" id="GO:0042597">
    <property type="term" value="C:periplasmic space"/>
    <property type="evidence" value="ECO:0007669"/>
    <property type="project" value="UniProtKB-ARBA"/>
</dbReference>
<dbReference type="InterPro" id="IPR000914">
    <property type="entry name" value="SBP_5_dom"/>
</dbReference>
<organism evidence="7 8">
    <name type="scientific">Evansella caseinilytica</name>
    <dbReference type="NCBI Taxonomy" id="1503961"/>
    <lineage>
        <taxon>Bacteria</taxon>
        <taxon>Bacillati</taxon>
        <taxon>Bacillota</taxon>
        <taxon>Bacilli</taxon>
        <taxon>Bacillales</taxon>
        <taxon>Bacillaceae</taxon>
        <taxon>Evansella</taxon>
    </lineage>
</organism>
<dbReference type="InterPro" id="IPR030678">
    <property type="entry name" value="Peptide/Ni-bd"/>
</dbReference>
<feature type="domain" description="Solute-binding protein family 5" evidence="6">
    <location>
        <begin position="100"/>
        <end position="499"/>
    </location>
</feature>
<keyword evidence="2" id="KW-0813">Transport</keyword>
<evidence type="ECO:0000313" key="7">
    <source>
        <dbReference type="EMBL" id="SDZ67247.1"/>
    </source>
</evidence>
<gene>
    <name evidence="7" type="ORF">SAMN05421736_12927</name>
</gene>
<comment type="similarity">
    <text evidence="1">Belongs to the bacterial solute-binding protein 5 family.</text>
</comment>
<evidence type="ECO:0000313" key="8">
    <source>
        <dbReference type="Proteomes" id="UP000198935"/>
    </source>
</evidence>
<dbReference type="GO" id="GO:0015833">
    <property type="term" value="P:peptide transport"/>
    <property type="evidence" value="ECO:0007669"/>
    <property type="project" value="TreeGrafter"/>
</dbReference>
<evidence type="ECO:0000256" key="1">
    <source>
        <dbReference type="ARBA" id="ARBA00005695"/>
    </source>
</evidence>
<dbReference type="Proteomes" id="UP000198935">
    <property type="component" value="Unassembled WGS sequence"/>
</dbReference>
<dbReference type="Gene3D" id="3.10.105.10">
    <property type="entry name" value="Dipeptide-binding Protein, Domain 3"/>
    <property type="match status" value="1"/>
</dbReference>
<keyword evidence="8" id="KW-1185">Reference proteome</keyword>
<evidence type="ECO:0000256" key="4">
    <source>
        <dbReference type="SAM" id="MobiDB-lite"/>
    </source>
</evidence>
<name>A0A1H3UY22_9BACI</name>
<dbReference type="OrthoDB" id="9796817at2"/>
<evidence type="ECO:0000256" key="2">
    <source>
        <dbReference type="ARBA" id="ARBA00022448"/>
    </source>
</evidence>
<feature type="chain" id="PRO_5039640260" evidence="5">
    <location>
        <begin position="22"/>
        <end position="587"/>
    </location>
</feature>
<feature type="signal peptide" evidence="5">
    <location>
        <begin position="1"/>
        <end position="21"/>
    </location>
</feature>
<accession>A0A1H3UY22</accession>
<dbReference type="Pfam" id="PF00496">
    <property type="entry name" value="SBP_bac_5"/>
    <property type="match status" value="1"/>
</dbReference>
<dbReference type="InterPro" id="IPR050034">
    <property type="entry name" value="Opp4A"/>
</dbReference>
<dbReference type="PANTHER" id="PTHR30290:SF9">
    <property type="entry name" value="OLIGOPEPTIDE-BINDING PROTEIN APPA"/>
    <property type="match status" value="1"/>
</dbReference>
<dbReference type="EMBL" id="FNPI01000029">
    <property type="protein sequence ID" value="SDZ67247.1"/>
    <property type="molecule type" value="Genomic_DNA"/>
</dbReference>
<dbReference type="AlphaFoldDB" id="A0A1H3UY22"/>
<dbReference type="GO" id="GO:1904680">
    <property type="term" value="F:peptide transmembrane transporter activity"/>
    <property type="evidence" value="ECO:0007669"/>
    <property type="project" value="TreeGrafter"/>
</dbReference>